<reference evidence="1 2" key="1">
    <citation type="submission" date="2017-07" db="EMBL/GenBank/DDBJ databases">
        <title>Complete Genome Sequence of the Klebsiella phage YMC16/01/N133_KPN_BP.</title>
        <authorList>
            <person name="Jeon J."/>
            <person name="Yong D."/>
            <person name="Lee K."/>
        </authorList>
    </citation>
    <scope>NUCLEOTIDE SEQUENCE [LARGE SCALE GENOMIC DNA]</scope>
</reference>
<accession>A0A248XD82</accession>
<protein>
    <submittedName>
        <fullName evidence="1">Uncharacterized protein</fullName>
    </submittedName>
</protein>
<dbReference type="Proteomes" id="UP000221999">
    <property type="component" value="Segment"/>
</dbReference>
<evidence type="ECO:0000313" key="2">
    <source>
        <dbReference type="Proteomes" id="UP000221999"/>
    </source>
</evidence>
<name>A0A248XD82_9CAUD</name>
<sequence length="110" mass="12757">MSTELDKIIILKNSPRMPSFFPGQRVASAPKHLKPRLVMKRLRDVKPGDIMIGRMDWQTLGAVRPITGVRESTSRPGKLRLSYSLSERPWSEGRIYRWPDFYVICVKQDD</sequence>
<keyword evidence="2" id="KW-1185">Reference proteome</keyword>
<evidence type="ECO:0000313" key="1">
    <source>
        <dbReference type="EMBL" id="ASW27667.1"/>
    </source>
</evidence>
<organism evidence="1 2">
    <name type="scientific">Klebsiella phage YMC16/01/N133_KPN_BP</name>
    <dbReference type="NCBI Taxonomy" id="2026102"/>
    <lineage>
        <taxon>Viruses</taxon>
        <taxon>Duplodnaviria</taxon>
        <taxon>Heunggongvirae</taxon>
        <taxon>Uroviricota</taxon>
        <taxon>Caudoviricetes</taxon>
        <taxon>Casjensviridae</taxon>
        <taxon>Seodaemunguvirus</taxon>
        <taxon>Seodaemunguvirus YMC16-01N133</taxon>
    </lineage>
</organism>
<proteinExistence type="predicted"/>
<dbReference type="EMBL" id="MF476925">
    <property type="protein sequence ID" value="ASW27667.1"/>
    <property type="molecule type" value="Genomic_DNA"/>
</dbReference>
<gene>
    <name evidence="1" type="ORF">KPNN133_048</name>
</gene>